<dbReference type="AlphaFoldDB" id="A0A6J5GVR1"/>
<dbReference type="RefSeq" id="WP_175197892.1">
    <property type="nucleotide sequence ID" value="NZ_CADIKL010000049.1"/>
</dbReference>
<dbReference type="EMBL" id="CADIKL010000049">
    <property type="protein sequence ID" value="CAB3806330.1"/>
    <property type="molecule type" value="Genomic_DNA"/>
</dbReference>
<sequence>MSYLQFPRFAFTGKFQADVSTVNNDPRHFDNEHFEASFQEFQSKDAMNGWWNPTGTAIMRFTDCTVKSLRGLTGQLLTAPQSDPLIGCTVGNSLSRPAGKLVDLDPDWQLASNIYGLEVSLIGTDGLPIMTAAYESNPFRDLWFTRSTAGGDSGASAMFQSVLTNIVWHRDLKSALLDQLRSASERDELSIRLSTYGYQQRVKKNGVLVPDFGYGILLGNIGPAKASQPHSFILGRRFMPTTSNGAGDLVSGNGIGCFSSFVDEQTSTLNVDLSNALPLGEGYKIAPVSGRPLQFAVLLDDAVTQDTELTKDGYIALGNVDQTQSLQDLEGGVQSLPLPGDLLQKVRGKPLAIVQAVDGSGSATVCVREAPHGLEVRADAFTFKLDPNDPAQNRTQTSLYAARYGEPCAHQKLDFWIGSPAPDYSNTPASGKAGATPRALLPINNVPGGLQLTPERAQTDERGVARIAITGPESMGNPRGYIDGQLYVISYNFAGGDTAIQQPYDKLAIVVFSTFPARDEPVDLDNPRWEDVQPILQQYANLYPVMSQGLFDFSKQEVADSAAFVMHFVFDKTIDDPDQMPVTRDLSATKRRMLINYFRNVMNRTGKTMDRQVLFGKRCPLRDLAGDRDAAPDLTGIATQRIGSKS</sequence>
<name>A0A6J5GVR1_9BURK</name>
<dbReference type="Proteomes" id="UP000494119">
    <property type="component" value="Unassembled WGS sequence"/>
</dbReference>
<keyword evidence="2" id="KW-1185">Reference proteome</keyword>
<evidence type="ECO:0000313" key="2">
    <source>
        <dbReference type="Proteomes" id="UP000494119"/>
    </source>
</evidence>
<organism evidence="1 2">
    <name type="scientific">Paraburkholderia caffeinitolerans</name>
    <dbReference type="NCBI Taxonomy" id="1723730"/>
    <lineage>
        <taxon>Bacteria</taxon>
        <taxon>Pseudomonadati</taxon>
        <taxon>Pseudomonadota</taxon>
        <taxon>Betaproteobacteria</taxon>
        <taxon>Burkholderiales</taxon>
        <taxon>Burkholderiaceae</taxon>
        <taxon>Paraburkholderia</taxon>
    </lineage>
</organism>
<evidence type="ECO:0000313" key="1">
    <source>
        <dbReference type="EMBL" id="CAB3806330.1"/>
    </source>
</evidence>
<protein>
    <submittedName>
        <fullName evidence="1">Uncharacterized protein</fullName>
    </submittedName>
</protein>
<reference evidence="1 2" key="1">
    <citation type="submission" date="2020-04" db="EMBL/GenBank/DDBJ databases">
        <authorList>
            <person name="De Canck E."/>
        </authorList>
    </citation>
    <scope>NUCLEOTIDE SEQUENCE [LARGE SCALE GENOMIC DNA]</scope>
    <source>
        <strain evidence="1 2">LMG 28688</strain>
    </source>
</reference>
<proteinExistence type="predicted"/>
<gene>
    <name evidence="1" type="ORF">LMG28688_06336</name>
</gene>
<accession>A0A6J5GVR1</accession>